<dbReference type="GO" id="GO:0005654">
    <property type="term" value="C:nucleoplasm"/>
    <property type="evidence" value="ECO:0007669"/>
    <property type="project" value="TreeGrafter"/>
</dbReference>
<dbReference type="InterPro" id="IPR056485">
    <property type="entry name" value="ARM_KRIT1"/>
</dbReference>
<accession>A0A0A1TIE4</accession>
<dbReference type="SUPFAM" id="SSF48403">
    <property type="entry name" value="Ankyrin repeat"/>
    <property type="match status" value="1"/>
</dbReference>
<dbReference type="PROSITE" id="PS50088">
    <property type="entry name" value="ANK_REPEAT"/>
    <property type="match status" value="2"/>
</dbReference>
<organism evidence="4 5">
    <name type="scientific">[Torrubiella] hemipterigena</name>
    <dbReference type="NCBI Taxonomy" id="1531966"/>
    <lineage>
        <taxon>Eukaryota</taxon>
        <taxon>Fungi</taxon>
        <taxon>Dikarya</taxon>
        <taxon>Ascomycota</taxon>
        <taxon>Pezizomycotina</taxon>
        <taxon>Sordariomycetes</taxon>
        <taxon>Hypocreomycetidae</taxon>
        <taxon>Hypocreales</taxon>
        <taxon>Clavicipitaceae</taxon>
        <taxon>Clavicipitaceae incertae sedis</taxon>
        <taxon>'Torrubiella' clade</taxon>
    </lineage>
</organism>
<feature type="compositionally biased region" description="Basic and acidic residues" evidence="2">
    <location>
        <begin position="44"/>
        <end position="55"/>
    </location>
</feature>
<feature type="region of interest" description="Disordered" evidence="2">
    <location>
        <begin position="421"/>
        <end position="440"/>
    </location>
</feature>
<dbReference type="HOGENOM" id="CLU_002229_2_0_1"/>
<gene>
    <name evidence="4" type="ORF">VHEMI05323</name>
</gene>
<dbReference type="InterPro" id="IPR053210">
    <property type="entry name" value="ANKRD12"/>
</dbReference>
<dbReference type="PROSITE" id="PS50297">
    <property type="entry name" value="ANK_REP_REGION"/>
    <property type="match status" value="2"/>
</dbReference>
<feature type="region of interest" description="Disordered" evidence="2">
    <location>
        <begin position="449"/>
        <end position="503"/>
    </location>
</feature>
<feature type="repeat" description="ANK" evidence="1">
    <location>
        <begin position="392"/>
        <end position="424"/>
    </location>
</feature>
<evidence type="ECO:0000313" key="5">
    <source>
        <dbReference type="Proteomes" id="UP000039046"/>
    </source>
</evidence>
<feature type="compositionally biased region" description="Basic and acidic residues" evidence="2">
    <location>
        <begin position="226"/>
        <end position="240"/>
    </location>
</feature>
<feature type="domain" description="KRIT1 ARM-repeats" evidence="3">
    <location>
        <begin position="495"/>
        <end position="640"/>
    </location>
</feature>
<dbReference type="PANTHER" id="PTHR24149">
    <property type="entry name" value="ANKYRIN REPEAT DOMAIN-CONTAINING PROTEIN 12"/>
    <property type="match status" value="1"/>
</dbReference>
<dbReference type="Proteomes" id="UP000039046">
    <property type="component" value="Unassembled WGS sequence"/>
</dbReference>
<feature type="compositionally biased region" description="Polar residues" evidence="2">
    <location>
        <begin position="474"/>
        <end position="483"/>
    </location>
</feature>
<feature type="compositionally biased region" description="Basic and acidic residues" evidence="2">
    <location>
        <begin position="160"/>
        <end position="189"/>
    </location>
</feature>
<feature type="compositionally biased region" description="Basic and acidic residues" evidence="2">
    <location>
        <begin position="80"/>
        <end position="107"/>
    </location>
</feature>
<feature type="compositionally biased region" description="Basic and acidic residues" evidence="2">
    <location>
        <begin position="816"/>
        <end position="871"/>
    </location>
</feature>
<dbReference type="PANTHER" id="PTHR24149:SF14">
    <property type="entry name" value="ANKYRIN REPEAT DOMAIN 12"/>
    <property type="match status" value="1"/>
</dbReference>
<dbReference type="InterPro" id="IPR002110">
    <property type="entry name" value="Ankyrin_rpt"/>
</dbReference>
<proteinExistence type="predicted"/>
<dbReference type="AlphaFoldDB" id="A0A0A1TIE4"/>
<dbReference type="STRING" id="1531966.A0A0A1TIE4"/>
<feature type="region of interest" description="Disordered" evidence="2">
    <location>
        <begin position="638"/>
        <end position="1000"/>
    </location>
</feature>
<reference evidence="4 5" key="1">
    <citation type="journal article" date="2015" name="Genome Announc.">
        <title>Draft Genome Sequence and Gene Annotation of the Entomopathogenic Fungus Verticillium hemipterigenum.</title>
        <authorList>
            <person name="Horn F."/>
            <person name="Habel A."/>
            <person name="Scharf D.H."/>
            <person name="Dworschak J."/>
            <person name="Brakhage A.A."/>
            <person name="Guthke R."/>
            <person name="Hertweck C."/>
            <person name="Linde J."/>
        </authorList>
    </citation>
    <scope>NUCLEOTIDE SEQUENCE [LARGE SCALE GENOMIC DNA]</scope>
</reference>
<evidence type="ECO:0000313" key="4">
    <source>
        <dbReference type="EMBL" id="CEJ89482.1"/>
    </source>
</evidence>
<evidence type="ECO:0000256" key="1">
    <source>
        <dbReference type="PROSITE-ProRule" id="PRU00023"/>
    </source>
</evidence>
<dbReference type="EMBL" id="CDHN01000002">
    <property type="protein sequence ID" value="CEJ89482.1"/>
    <property type="molecule type" value="Genomic_DNA"/>
</dbReference>
<feature type="region of interest" description="Disordered" evidence="2">
    <location>
        <begin position="1"/>
        <end position="316"/>
    </location>
</feature>
<feature type="compositionally biased region" description="Basic and acidic residues" evidence="2">
    <location>
        <begin position="756"/>
        <end position="805"/>
    </location>
</feature>
<feature type="compositionally biased region" description="Polar residues" evidence="2">
    <location>
        <begin position="255"/>
        <end position="265"/>
    </location>
</feature>
<feature type="compositionally biased region" description="Basic and acidic residues" evidence="2">
    <location>
        <begin position="457"/>
        <end position="473"/>
    </location>
</feature>
<dbReference type="Pfam" id="PF24521">
    <property type="entry name" value="Ank_KRIT1"/>
    <property type="match status" value="1"/>
</dbReference>
<feature type="compositionally biased region" description="Basic and acidic residues" evidence="2">
    <location>
        <begin position="718"/>
        <end position="735"/>
    </location>
</feature>
<dbReference type="InterPro" id="IPR036770">
    <property type="entry name" value="Ankyrin_rpt-contain_sf"/>
</dbReference>
<evidence type="ECO:0000259" key="3">
    <source>
        <dbReference type="Pfam" id="PF24521"/>
    </source>
</evidence>
<keyword evidence="1" id="KW-0040">ANK repeat</keyword>
<dbReference type="OrthoDB" id="194358at2759"/>
<feature type="compositionally biased region" description="Basic and acidic residues" evidence="2">
    <location>
        <begin position="653"/>
        <end position="682"/>
    </location>
</feature>
<protein>
    <recommendedName>
        <fullName evidence="3">KRIT1 ARM-repeats domain-containing protein</fullName>
    </recommendedName>
</protein>
<feature type="compositionally biased region" description="Basic and acidic residues" evidence="2">
    <location>
        <begin position="915"/>
        <end position="1000"/>
    </location>
</feature>
<evidence type="ECO:0000256" key="2">
    <source>
        <dbReference type="SAM" id="MobiDB-lite"/>
    </source>
</evidence>
<feature type="repeat" description="ANK" evidence="1">
    <location>
        <begin position="359"/>
        <end position="391"/>
    </location>
</feature>
<keyword evidence="5" id="KW-1185">Reference proteome</keyword>
<dbReference type="SMART" id="SM00248">
    <property type="entry name" value="ANK"/>
    <property type="match status" value="4"/>
</dbReference>
<feature type="compositionally biased region" description="Basic and acidic residues" evidence="2">
    <location>
        <begin position="120"/>
        <end position="138"/>
    </location>
</feature>
<feature type="compositionally biased region" description="Polar residues" evidence="2">
    <location>
        <begin position="28"/>
        <end position="43"/>
    </location>
</feature>
<sequence>MDAQSAAAPDRSKPAVASPKRRRASLVDQKSITVASASATNKDGPSKRDSTKSDDDRDSDAETIVLPGKDGHSPSKVRKVRQEDKDGSEGERPRDRRRSTRDDHPDNASDLPRKKKRISSRPDKDLRSRNDDSDHSDHSSNPPSPELTQRRLQHRRRRSELHGGSDSDSDNSDHKSSAKSNRERSRTGDRSVSLKRKTPKVESDDEMDSRKARRQRTTSAGAENLRNYRESRVRSQRDGRANSNSPPPRQHRRSASNQLQSSNFGQKKKRLPPPLQTDYNSDDSSGSDSPHPRNAKVRSLTTPSHHDSAMSPAKAGVHKKHLDAHGQTLLARACARGEYDGAKQRLLERPEDLNVADYAGNTPLQIAAINGCEDIVQLLIEAGCNLDCVNYDKETPLLDAVDNGHLGVVKLLLAAGVNPRKANVNGEEPIDRVNEDTENGDEIRAALMQAKKKAGDRRRTSEEHHSNNEREGQSADSPRNSPAPSLAGGRRGTNVRSTKTRNDLLYMPLDDKTLRQAAGRGDEETVARILQVKEGFDDPESMVAAARGGHDLVIQLLLGLGGANADPAPVSGLAPEFATPILASIGQENIKVVELLLEQQGFDPTRRFKGETYYEIARRRQGTNWKDEEHILKNAYDEYKRSNKDSANSKSPGRREKERAREEKRARREEAKNALRDAENRKKTTSTVKLGSPTGKRRSDSFSTVGEEEAPKRGPGRPRKEDRDGQKSSKAKVAESDVGGLSSDGESTKPRRKLISKGDLRGERDKGKRDSKRDESPDRQRLSEKYRDRTKAIKRDEGKDGDASSKRHRSSTTPDRPSDVDKDDSEAPIKRRRLEQEGQDKRGKRVESTEDRQPKTKSSKSSEGKDNDRSARRSTSGDPAITVKAEDADVDMPDGNSLNEIPRKSSATTDDSKDDSEKKPSKQELAKRTTAELKRKEEEEEKRRQDDEARKAREAEEAAQREAANKKKKEEDAERKQKEEEERRRLEKLEREAAEEKPKLEEYAKSKNWPGWINFRDCCAGYICVPTRRLPPSQICLNLCLVYVTIRSAKKPMGRRKDESNGY</sequence>
<dbReference type="Gene3D" id="1.25.40.20">
    <property type="entry name" value="Ankyrin repeat-containing domain"/>
    <property type="match status" value="2"/>
</dbReference>
<name>A0A0A1TIE4_9HYPO</name>
<dbReference type="Pfam" id="PF12796">
    <property type="entry name" value="Ank_2"/>
    <property type="match status" value="1"/>
</dbReference>